<reference evidence="8" key="1">
    <citation type="submission" date="2023-07" db="EMBL/GenBank/DDBJ databases">
        <title>Description of three actinobacteria isolated from air of manufacturing shop in a pharmaceutical factory.</title>
        <authorList>
            <person name="Zhang D.-F."/>
        </authorList>
    </citation>
    <scope>NUCLEOTIDE SEQUENCE [LARGE SCALE GENOMIC DNA]</scope>
    <source>
        <strain evidence="8">CCTCC AB 207010</strain>
    </source>
</reference>
<dbReference type="NCBIfam" id="TIGR01430">
    <property type="entry name" value="aden_deam"/>
    <property type="match status" value="1"/>
</dbReference>
<evidence type="ECO:0000313" key="8">
    <source>
        <dbReference type="Proteomes" id="UP001260872"/>
    </source>
</evidence>
<dbReference type="SUPFAM" id="SSF51556">
    <property type="entry name" value="Metallo-dependent hydrolases"/>
    <property type="match status" value="1"/>
</dbReference>
<keyword evidence="5" id="KW-0862">Zinc</keyword>
<dbReference type="RefSeq" id="WP_310537884.1">
    <property type="nucleotide sequence ID" value="NZ_BAAAOC010000004.1"/>
</dbReference>
<evidence type="ECO:0000256" key="5">
    <source>
        <dbReference type="ARBA" id="ARBA00022833"/>
    </source>
</evidence>
<dbReference type="Pfam" id="PF00962">
    <property type="entry name" value="A_deaminase"/>
    <property type="match status" value="1"/>
</dbReference>
<name>A0ABU1FV10_9MICC</name>
<keyword evidence="3" id="KW-0479">Metal-binding</keyword>
<dbReference type="InterPro" id="IPR006650">
    <property type="entry name" value="A/AMP_deam_AS"/>
</dbReference>
<accession>A0ABU1FV10</accession>
<feature type="domain" description="Adenosine deaminase" evidence="6">
    <location>
        <begin position="18"/>
        <end position="333"/>
    </location>
</feature>
<proteinExistence type="inferred from homology"/>
<evidence type="ECO:0000259" key="6">
    <source>
        <dbReference type="Pfam" id="PF00962"/>
    </source>
</evidence>
<dbReference type="EMBL" id="JAVKGT010000027">
    <property type="protein sequence ID" value="MDR5712510.1"/>
    <property type="molecule type" value="Genomic_DNA"/>
</dbReference>
<dbReference type="GO" id="GO:0016787">
    <property type="term" value="F:hydrolase activity"/>
    <property type="evidence" value="ECO:0007669"/>
    <property type="project" value="UniProtKB-KW"/>
</dbReference>
<evidence type="ECO:0000256" key="3">
    <source>
        <dbReference type="ARBA" id="ARBA00022723"/>
    </source>
</evidence>
<comment type="caution">
    <text evidence="7">The sequence shown here is derived from an EMBL/GenBank/DDBJ whole genome shotgun (WGS) entry which is preliminary data.</text>
</comment>
<sequence length="339" mass="36328">MPSEPSQATTGRDLKALPKGHLHLHLEAGMRSETLRELADQMGVELPPTVGAFTGFTAFSETYRGLLAVLREPENLERLFFEAAEDAANDGCVYLEAGVAPLFYVDTYGSPMAALDAMRGYAAAAGEKYGVAVGLMVTTDRQGPVSDAMVLAEIAAERAGQGVVSYGLANDERDHPCRWFEEPFAIAKAAGLQSTPHAGELVGPESVWEAIDVLKADRVLHGVTAVTDEQLVAQLVEREICLDICPTSNQLLDVVEDLSQHPIKVLLEAGVRCSINADDPILFGPNILQEYELARHTIGLTDEQLAACALSSIECTLAPEAVKTKARTDIDAWLASSPA</sequence>
<dbReference type="InterPro" id="IPR032466">
    <property type="entry name" value="Metal_Hydrolase"/>
</dbReference>
<dbReference type="InterPro" id="IPR001365">
    <property type="entry name" value="A_deaminase_dom"/>
</dbReference>
<protein>
    <submittedName>
        <fullName evidence="7">Adenosine deaminase</fullName>
        <ecNumber evidence="7">3.5.4.4</ecNumber>
    </submittedName>
</protein>
<dbReference type="EC" id="3.5.4.4" evidence="7"/>
<evidence type="ECO:0000256" key="1">
    <source>
        <dbReference type="ARBA" id="ARBA00001947"/>
    </source>
</evidence>
<keyword evidence="4 7" id="KW-0378">Hydrolase</keyword>
<comment type="cofactor">
    <cofactor evidence="1">
        <name>Zn(2+)</name>
        <dbReference type="ChEBI" id="CHEBI:29105"/>
    </cofactor>
</comment>
<dbReference type="InterPro" id="IPR006330">
    <property type="entry name" value="Ado/ade_deaminase"/>
</dbReference>
<dbReference type="Proteomes" id="UP001260872">
    <property type="component" value="Unassembled WGS sequence"/>
</dbReference>
<dbReference type="Gene3D" id="3.20.20.140">
    <property type="entry name" value="Metal-dependent hydrolases"/>
    <property type="match status" value="1"/>
</dbReference>
<evidence type="ECO:0000256" key="2">
    <source>
        <dbReference type="ARBA" id="ARBA00006676"/>
    </source>
</evidence>
<dbReference type="PANTHER" id="PTHR43114:SF6">
    <property type="entry name" value="ADENINE DEAMINASE"/>
    <property type="match status" value="1"/>
</dbReference>
<comment type="similarity">
    <text evidence="2">Belongs to the metallo-dependent hydrolases superfamily. Adenosine and AMP deaminases family.</text>
</comment>
<dbReference type="PROSITE" id="PS00485">
    <property type="entry name" value="A_DEAMINASE"/>
    <property type="match status" value="1"/>
</dbReference>
<evidence type="ECO:0000313" key="7">
    <source>
        <dbReference type="EMBL" id="MDR5712510.1"/>
    </source>
</evidence>
<organism evidence="7 8">
    <name type="scientific">Nesterenkonia flava</name>
    <dbReference type="NCBI Taxonomy" id="469799"/>
    <lineage>
        <taxon>Bacteria</taxon>
        <taxon>Bacillati</taxon>
        <taxon>Actinomycetota</taxon>
        <taxon>Actinomycetes</taxon>
        <taxon>Micrococcales</taxon>
        <taxon>Micrococcaceae</taxon>
        <taxon>Nesterenkonia</taxon>
    </lineage>
</organism>
<evidence type="ECO:0000256" key="4">
    <source>
        <dbReference type="ARBA" id="ARBA00022801"/>
    </source>
</evidence>
<dbReference type="PANTHER" id="PTHR43114">
    <property type="entry name" value="ADENINE DEAMINASE"/>
    <property type="match status" value="1"/>
</dbReference>
<gene>
    <name evidence="7" type="primary">add</name>
    <name evidence="7" type="ORF">RH857_10255</name>
</gene>
<keyword evidence="8" id="KW-1185">Reference proteome</keyword>